<dbReference type="Gene3D" id="3.60.10.10">
    <property type="entry name" value="Endonuclease/exonuclease/phosphatase"/>
    <property type="match status" value="1"/>
</dbReference>
<evidence type="ECO:0000313" key="3">
    <source>
        <dbReference type="EMBL" id="NRN63672.1"/>
    </source>
</evidence>
<dbReference type="Proteomes" id="UP000763557">
    <property type="component" value="Unassembled WGS sequence"/>
</dbReference>
<accession>A0ABX2EXE5</accession>
<gene>
    <name evidence="3" type="ORF">GC106_8730</name>
</gene>
<evidence type="ECO:0000259" key="2">
    <source>
        <dbReference type="Pfam" id="PF03372"/>
    </source>
</evidence>
<feature type="region of interest" description="Disordered" evidence="1">
    <location>
        <begin position="333"/>
        <end position="362"/>
    </location>
</feature>
<dbReference type="InterPro" id="IPR036691">
    <property type="entry name" value="Endo/exonu/phosph_ase_sf"/>
</dbReference>
<sequence length="416" mass="45502">MFTQLSRDGPHGMAESSAVRIRVLLACVLLGVVTAQPATAEPRKAGPSKVRFSTFNASLNRSAAGQLVADLSTPDNAQARKVAEVIQVDRPDVLLINEFDYVPDNRAADLFRANYLRRGQNGGKPIDYPYAFTAPVNTGVPSGMDFNRDGRADGPDDAYGFGLFPGQYGMLVLSKYPIDLDRVRTFQKFRWQDMPGALLPDDPATPAKADWYSPRQLEVFRLSSKSHWDVPVRINRTTVHFLVSHPTPPSFDGAEDRNGTRNHDEIRLWADYITGKAGYLYDDKGKRGGLERGAKFVIAGDYNSDPVDGDSVPGAIQQLLDSRRLIDLKPGSRGAVEAARTQGGANLTHGADPRHDTGDFNDNAPGNLRVDYVLPSYGLIPLHSEVFWPVAGSPLARLNDTSDHHLVGVTLLALAR</sequence>
<dbReference type="Pfam" id="PF03372">
    <property type="entry name" value="Exo_endo_phos"/>
    <property type="match status" value="1"/>
</dbReference>
<dbReference type="EMBL" id="JAAATY010000002">
    <property type="protein sequence ID" value="NRN63672.1"/>
    <property type="molecule type" value="Genomic_DNA"/>
</dbReference>
<keyword evidence="4" id="KW-1185">Reference proteome</keyword>
<dbReference type="SUPFAM" id="SSF56219">
    <property type="entry name" value="DNase I-like"/>
    <property type="match status" value="1"/>
</dbReference>
<proteinExistence type="predicted"/>
<feature type="domain" description="Endonuclease/exonuclease/phosphatase" evidence="2">
    <location>
        <begin position="73"/>
        <end position="404"/>
    </location>
</feature>
<comment type="caution">
    <text evidence="3">The sequence shown here is derived from an EMBL/GenBank/DDBJ whole genome shotgun (WGS) entry which is preliminary data.</text>
</comment>
<protein>
    <submittedName>
        <fullName evidence="3">Glycerophosphoryl diester phosphodiesterase</fullName>
    </submittedName>
</protein>
<organism evidence="3 4">
    <name type="scientific">Kibdelosporangium persicum</name>
    <dbReference type="NCBI Taxonomy" id="2698649"/>
    <lineage>
        <taxon>Bacteria</taxon>
        <taxon>Bacillati</taxon>
        <taxon>Actinomycetota</taxon>
        <taxon>Actinomycetes</taxon>
        <taxon>Pseudonocardiales</taxon>
        <taxon>Pseudonocardiaceae</taxon>
        <taxon>Kibdelosporangium</taxon>
    </lineage>
</organism>
<dbReference type="InterPro" id="IPR005135">
    <property type="entry name" value="Endo/exonuclease/phosphatase"/>
</dbReference>
<reference evidence="3 4" key="1">
    <citation type="submission" date="2020-01" db="EMBL/GenBank/DDBJ databases">
        <title>Kibdelosporangium persica a novel Actinomycetes from a hot desert in Iran.</title>
        <authorList>
            <person name="Safaei N."/>
            <person name="Zaburannyi N."/>
            <person name="Mueller R."/>
            <person name="Wink J."/>
        </authorList>
    </citation>
    <scope>NUCLEOTIDE SEQUENCE [LARGE SCALE GENOMIC DNA]</scope>
    <source>
        <strain evidence="3 4">4NS15</strain>
    </source>
</reference>
<evidence type="ECO:0000313" key="4">
    <source>
        <dbReference type="Proteomes" id="UP000763557"/>
    </source>
</evidence>
<evidence type="ECO:0000256" key="1">
    <source>
        <dbReference type="SAM" id="MobiDB-lite"/>
    </source>
</evidence>
<name>A0ABX2EXE5_9PSEU</name>